<organism evidence="2 3">
    <name type="scientific">Ectocarpus siliculosus</name>
    <name type="common">Brown alga</name>
    <name type="synonym">Conferva siliculosa</name>
    <dbReference type="NCBI Taxonomy" id="2880"/>
    <lineage>
        <taxon>Eukaryota</taxon>
        <taxon>Sar</taxon>
        <taxon>Stramenopiles</taxon>
        <taxon>Ochrophyta</taxon>
        <taxon>PX clade</taxon>
        <taxon>Phaeophyceae</taxon>
        <taxon>Ectocarpales</taxon>
        <taxon>Ectocarpaceae</taxon>
        <taxon>Ectocarpus</taxon>
    </lineage>
</organism>
<evidence type="ECO:0000313" key="3">
    <source>
        <dbReference type="Proteomes" id="UP000002630"/>
    </source>
</evidence>
<dbReference type="InParanoid" id="D8LB88"/>
<dbReference type="PANTHER" id="PTHR34474">
    <property type="entry name" value="SIGNAL TRANSDUCTION PROTEIN TRAP"/>
    <property type="match status" value="1"/>
</dbReference>
<keyword evidence="3" id="KW-1185">Reference proteome</keyword>
<dbReference type="SUPFAM" id="SSF54909">
    <property type="entry name" value="Dimeric alpha+beta barrel"/>
    <property type="match status" value="1"/>
</dbReference>
<dbReference type="PANTHER" id="PTHR34474:SF2">
    <property type="entry name" value="SIGNAL TRANSDUCTION PROTEIN TRAP"/>
    <property type="match status" value="1"/>
</dbReference>
<protein>
    <submittedName>
        <fullName evidence="2">Antibiotic biosynthesis monooxygenase</fullName>
    </submittedName>
</protein>
<accession>D8LB88</accession>
<name>D8LB88_ECTSI</name>
<reference evidence="2 3" key="1">
    <citation type="journal article" date="2010" name="Nature">
        <title>The Ectocarpus genome and the independent evolution of multicellularity in brown algae.</title>
        <authorList>
            <person name="Cock J.M."/>
            <person name="Sterck L."/>
            <person name="Rouze P."/>
            <person name="Scornet D."/>
            <person name="Allen A.E."/>
            <person name="Amoutzias G."/>
            <person name="Anthouard V."/>
            <person name="Artiguenave F."/>
            <person name="Aury J.M."/>
            <person name="Badger J.H."/>
            <person name="Beszteri B."/>
            <person name="Billiau K."/>
            <person name="Bonnet E."/>
            <person name="Bothwell J.H."/>
            <person name="Bowler C."/>
            <person name="Boyen C."/>
            <person name="Brownlee C."/>
            <person name="Carrano C.J."/>
            <person name="Charrier B."/>
            <person name="Cho G.Y."/>
            <person name="Coelho S.M."/>
            <person name="Collen J."/>
            <person name="Corre E."/>
            <person name="Da Silva C."/>
            <person name="Delage L."/>
            <person name="Delaroque N."/>
            <person name="Dittami S.M."/>
            <person name="Doulbeau S."/>
            <person name="Elias M."/>
            <person name="Farnham G."/>
            <person name="Gachon C.M."/>
            <person name="Gschloessl B."/>
            <person name="Heesch S."/>
            <person name="Jabbari K."/>
            <person name="Jubin C."/>
            <person name="Kawai H."/>
            <person name="Kimura K."/>
            <person name="Kloareg B."/>
            <person name="Kupper F.C."/>
            <person name="Lang D."/>
            <person name="Le Bail A."/>
            <person name="Leblanc C."/>
            <person name="Lerouge P."/>
            <person name="Lohr M."/>
            <person name="Lopez P.J."/>
            <person name="Martens C."/>
            <person name="Maumus F."/>
            <person name="Michel G."/>
            <person name="Miranda-Saavedra D."/>
            <person name="Morales J."/>
            <person name="Moreau H."/>
            <person name="Motomura T."/>
            <person name="Nagasato C."/>
            <person name="Napoli C.A."/>
            <person name="Nelson D.R."/>
            <person name="Nyvall-Collen P."/>
            <person name="Peters A.F."/>
            <person name="Pommier C."/>
            <person name="Potin P."/>
            <person name="Poulain J."/>
            <person name="Quesneville H."/>
            <person name="Read B."/>
            <person name="Rensing S.A."/>
            <person name="Ritter A."/>
            <person name="Rousvoal S."/>
            <person name="Samanta M."/>
            <person name="Samson G."/>
            <person name="Schroeder D.C."/>
            <person name="Segurens B."/>
            <person name="Strittmatter M."/>
            <person name="Tonon T."/>
            <person name="Tregear J.W."/>
            <person name="Valentin K."/>
            <person name="von Dassow P."/>
            <person name="Yamagishi T."/>
            <person name="Van de Peer Y."/>
            <person name="Wincker P."/>
        </authorList>
    </citation>
    <scope>NUCLEOTIDE SEQUENCE [LARGE SCALE GENOMIC DNA]</scope>
    <source>
        <strain evidence="3">Ec32 / CCAP1310/4</strain>
    </source>
</reference>
<dbReference type="OrthoDB" id="190989at2759"/>
<evidence type="ECO:0000256" key="1">
    <source>
        <dbReference type="SAM" id="MobiDB-lite"/>
    </source>
</evidence>
<keyword evidence="2" id="KW-0503">Monooxygenase</keyword>
<sequence>MWRERESKLASFSGFEQFMLLRLDTREVEKNEEEEGAPAARPGYTEFVSHTSWAHQMDFEEWKNSQAFKKGHSGGGGGEGKAKGESGGFVVVAGGMGKIRELIVEPPVPSLYNAPIIEPVPPEHQGGLWDFEDEPSYFDGDM</sequence>
<proteinExistence type="predicted"/>
<evidence type="ECO:0000313" key="2">
    <source>
        <dbReference type="EMBL" id="CBN76597.1"/>
    </source>
</evidence>
<dbReference type="InterPro" id="IPR050404">
    <property type="entry name" value="Heme-degrading_MO"/>
</dbReference>
<dbReference type="GO" id="GO:0004497">
    <property type="term" value="F:monooxygenase activity"/>
    <property type="evidence" value="ECO:0007669"/>
    <property type="project" value="UniProtKB-KW"/>
</dbReference>
<dbReference type="EMBL" id="FN649726">
    <property type="protein sequence ID" value="CBN76597.1"/>
    <property type="molecule type" value="Genomic_DNA"/>
</dbReference>
<dbReference type="InterPro" id="IPR011008">
    <property type="entry name" value="Dimeric_a/b-barrel"/>
</dbReference>
<dbReference type="Gene3D" id="3.30.70.100">
    <property type="match status" value="1"/>
</dbReference>
<dbReference type="AlphaFoldDB" id="D8LB88"/>
<keyword evidence="2" id="KW-0560">Oxidoreductase</keyword>
<gene>
    <name evidence="2" type="ORF">Esi_0000_0313</name>
</gene>
<dbReference type="Proteomes" id="UP000002630">
    <property type="component" value="Linkage Group LG01"/>
</dbReference>
<feature type="region of interest" description="Disordered" evidence="1">
    <location>
        <begin position="64"/>
        <end position="86"/>
    </location>
</feature>
<dbReference type="EMBL" id="FN647682">
    <property type="protein sequence ID" value="CBN76597.1"/>
    <property type="molecule type" value="Genomic_DNA"/>
</dbReference>